<evidence type="ECO:0000256" key="2">
    <source>
        <dbReference type="ARBA" id="ARBA00023002"/>
    </source>
</evidence>
<proteinExistence type="predicted"/>
<dbReference type="EMBL" id="JAAGRR010000148">
    <property type="protein sequence ID" value="NDY43309.1"/>
    <property type="molecule type" value="Genomic_DNA"/>
</dbReference>
<dbReference type="Gene3D" id="3.40.50.740">
    <property type="match status" value="1"/>
</dbReference>
<evidence type="ECO:0000256" key="4">
    <source>
        <dbReference type="ARBA" id="ARBA00023014"/>
    </source>
</evidence>
<dbReference type="SUPFAM" id="SSF53706">
    <property type="entry name" value="Formate dehydrogenase/DMSO reductase, domains 1-3"/>
    <property type="match status" value="1"/>
</dbReference>
<reference evidence="7 8" key="1">
    <citation type="submission" date="2020-02" db="EMBL/GenBank/DDBJ databases">
        <title>Comparative genomics of sulfur disproportionating microorganisms.</title>
        <authorList>
            <person name="Ward L.M."/>
            <person name="Bertran E."/>
            <person name="Johnston D.T."/>
        </authorList>
    </citation>
    <scope>NUCLEOTIDE SEQUENCE [LARGE SCALE GENOMIC DNA]</scope>
    <source>
        <strain evidence="7 8">DSM 100025</strain>
    </source>
</reference>
<keyword evidence="8" id="KW-1185">Reference proteome</keyword>
<accession>A0A6N9TQ55</accession>
<feature type="domain" description="Molybdopterin oxidoreductase" evidence="5">
    <location>
        <begin position="4"/>
        <end position="309"/>
    </location>
</feature>
<sequence length="505" mass="54781">MGLKVREAAARGTRLVVIDPRRTEVAAIAEAQEGGLWLRLRPGTNIPLLNGLLHCILEEGLLDTAFVEARTENLEAVRAHVADYPPEKVAEITGVPADDIRAAARLYAGAEKALILYGLGVAEHKGGTAGVMALANLVLATGHVGRPHTGINPLRGQNNVQGACDMGTLPYAYPGYQPADDAEVLERFAKAWGVKTLPAQDGLLEPQMYEAAIEGRFKGLYVVGYDPAQTQANVGHVHRALQAMEFVVVQDLFLTETARFAHVVLPAACFYEKDGTFTSGERRVRRVRKAVEPPGEARADWEIVCAVATAMGFPMHYDHPADIMREIASLTPSYAGISYDRLGAAGQVWPCPAPDHPGTPLLHSESFPRGKGRFAVVSYVLPEEDADDDYPLVLVTGRRLVHYNNGSMTRRCEGFDRLAARETVEVHPEDAGRLGLTDGAEVRVVSRRGEVPAVVSVTRRSRPGSVFMSFHFQDSLTNLVTSPGLDPKTLTPEYKVCAVRLEPGA</sequence>
<dbReference type="GO" id="GO:0003954">
    <property type="term" value="F:NADH dehydrogenase activity"/>
    <property type="evidence" value="ECO:0007669"/>
    <property type="project" value="TreeGrafter"/>
</dbReference>
<evidence type="ECO:0000313" key="8">
    <source>
        <dbReference type="Proteomes" id="UP000469346"/>
    </source>
</evidence>
<evidence type="ECO:0000259" key="5">
    <source>
        <dbReference type="Pfam" id="PF00384"/>
    </source>
</evidence>
<dbReference type="Gene3D" id="2.40.40.20">
    <property type="match status" value="1"/>
</dbReference>
<dbReference type="SUPFAM" id="SSF50692">
    <property type="entry name" value="ADC-like"/>
    <property type="match status" value="1"/>
</dbReference>
<keyword evidence="1" id="KW-0479">Metal-binding</keyword>
<evidence type="ECO:0000256" key="1">
    <source>
        <dbReference type="ARBA" id="ARBA00022723"/>
    </source>
</evidence>
<feature type="domain" description="Molybdopterin dinucleotide-binding" evidence="6">
    <location>
        <begin position="392"/>
        <end position="498"/>
    </location>
</feature>
<evidence type="ECO:0000313" key="7">
    <source>
        <dbReference type="EMBL" id="NDY43309.1"/>
    </source>
</evidence>
<gene>
    <name evidence="7" type="ORF">G3N55_10710</name>
</gene>
<name>A0A6N9TQ55_DISTH</name>
<evidence type="ECO:0000256" key="3">
    <source>
        <dbReference type="ARBA" id="ARBA00023004"/>
    </source>
</evidence>
<dbReference type="InterPro" id="IPR006657">
    <property type="entry name" value="MoPterin_dinucl-bd_dom"/>
</dbReference>
<keyword evidence="4" id="KW-0411">Iron-sulfur</keyword>
<organism evidence="7 8">
    <name type="scientific">Dissulfurirhabdus thermomarina</name>
    <dbReference type="NCBI Taxonomy" id="1765737"/>
    <lineage>
        <taxon>Bacteria</taxon>
        <taxon>Deltaproteobacteria</taxon>
        <taxon>Dissulfurirhabdaceae</taxon>
        <taxon>Dissulfurirhabdus</taxon>
    </lineage>
</organism>
<dbReference type="GO" id="GO:0043546">
    <property type="term" value="F:molybdopterin cofactor binding"/>
    <property type="evidence" value="ECO:0007669"/>
    <property type="project" value="InterPro"/>
</dbReference>
<dbReference type="Gene3D" id="3.40.228.10">
    <property type="entry name" value="Dimethylsulfoxide Reductase, domain 2"/>
    <property type="match status" value="1"/>
</dbReference>
<dbReference type="InterPro" id="IPR006656">
    <property type="entry name" value="Mopterin_OxRdtase"/>
</dbReference>
<dbReference type="Pfam" id="PF00384">
    <property type="entry name" value="Molybdopterin"/>
    <property type="match status" value="1"/>
</dbReference>
<dbReference type="InterPro" id="IPR050123">
    <property type="entry name" value="Prok_molybdopt-oxidoreductase"/>
</dbReference>
<dbReference type="GO" id="GO:0022904">
    <property type="term" value="P:respiratory electron transport chain"/>
    <property type="evidence" value="ECO:0007669"/>
    <property type="project" value="TreeGrafter"/>
</dbReference>
<dbReference type="AlphaFoldDB" id="A0A6N9TQ55"/>
<dbReference type="GO" id="GO:0051536">
    <property type="term" value="F:iron-sulfur cluster binding"/>
    <property type="evidence" value="ECO:0007669"/>
    <property type="project" value="UniProtKB-KW"/>
</dbReference>
<dbReference type="GO" id="GO:0016020">
    <property type="term" value="C:membrane"/>
    <property type="evidence" value="ECO:0007669"/>
    <property type="project" value="TreeGrafter"/>
</dbReference>
<dbReference type="GO" id="GO:0046872">
    <property type="term" value="F:metal ion binding"/>
    <property type="evidence" value="ECO:0007669"/>
    <property type="project" value="UniProtKB-KW"/>
</dbReference>
<dbReference type="PANTHER" id="PTHR43105:SF14">
    <property type="entry name" value="FORMATE DEHYDROGENASE H"/>
    <property type="match status" value="1"/>
</dbReference>
<evidence type="ECO:0000259" key="6">
    <source>
        <dbReference type="Pfam" id="PF01568"/>
    </source>
</evidence>
<dbReference type="Pfam" id="PF01568">
    <property type="entry name" value="Molydop_binding"/>
    <property type="match status" value="1"/>
</dbReference>
<comment type="caution">
    <text evidence="7">The sequence shown here is derived from an EMBL/GenBank/DDBJ whole genome shotgun (WGS) entry which is preliminary data.</text>
</comment>
<dbReference type="Proteomes" id="UP000469346">
    <property type="component" value="Unassembled WGS sequence"/>
</dbReference>
<dbReference type="InterPro" id="IPR009010">
    <property type="entry name" value="Asp_de-COase-like_dom_sf"/>
</dbReference>
<keyword evidence="2" id="KW-0560">Oxidoreductase</keyword>
<keyword evidence="3" id="KW-0408">Iron</keyword>
<dbReference type="PANTHER" id="PTHR43105">
    <property type="entry name" value="RESPIRATORY NITRATE REDUCTASE"/>
    <property type="match status" value="1"/>
</dbReference>
<protein>
    <submittedName>
        <fullName evidence="7">Molybdopterin-dependent oxidoreductase</fullName>
    </submittedName>
</protein>